<reference evidence="4" key="2">
    <citation type="submission" date="2023-05" db="EMBL/GenBank/DDBJ databases">
        <authorList>
            <consortium name="Lawrence Berkeley National Laboratory"/>
            <person name="Steindorff A."/>
            <person name="Hensen N."/>
            <person name="Bonometti L."/>
            <person name="Westerberg I."/>
            <person name="Brannstrom I.O."/>
            <person name="Guillou S."/>
            <person name="Cros-Aarteil S."/>
            <person name="Calhoun S."/>
            <person name="Haridas S."/>
            <person name="Kuo A."/>
            <person name="Mondo S."/>
            <person name="Pangilinan J."/>
            <person name="Riley R."/>
            <person name="Labutti K."/>
            <person name="Andreopoulos B."/>
            <person name="Lipzen A."/>
            <person name="Chen C."/>
            <person name="Yanf M."/>
            <person name="Daum C."/>
            <person name="Ng V."/>
            <person name="Clum A."/>
            <person name="Ohm R."/>
            <person name="Martin F."/>
            <person name="Silar P."/>
            <person name="Natvig D."/>
            <person name="Lalanne C."/>
            <person name="Gautier V."/>
            <person name="Ament-Velasquez S.L."/>
            <person name="Kruys A."/>
            <person name="Hutchinson M.I."/>
            <person name="Powell A.J."/>
            <person name="Barry K."/>
            <person name="Miller A.N."/>
            <person name="Grigoriev I.V."/>
            <person name="Debuchy R."/>
            <person name="Gladieux P."/>
            <person name="Thoren M.H."/>
            <person name="Johannesson H."/>
        </authorList>
    </citation>
    <scope>NUCLEOTIDE SEQUENCE</scope>
    <source>
        <strain evidence="4">PSN293</strain>
    </source>
</reference>
<accession>A0AAN6YIT5</accession>
<name>A0AAN6YIT5_9PEZI</name>
<dbReference type="InterPro" id="IPR050788">
    <property type="entry name" value="Yeast_SRP1/TIP1_CWP"/>
</dbReference>
<dbReference type="AlphaFoldDB" id="A0AAN6YIT5"/>
<organism evidence="4 5">
    <name type="scientific">Rhypophila decipiens</name>
    <dbReference type="NCBI Taxonomy" id="261697"/>
    <lineage>
        <taxon>Eukaryota</taxon>
        <taxon>Fungi</taxon>
        <taxon>Dikarya</taxon>
        <taxon>Ascomycota</taxon>
        <taxon>Pezizomycotina</taxon>
        <taxon>Sordariomycetes</taxon>
        <taxon>Sordariomycetidae</taxon>
        <taxon>Sordariales</taxon>
        <taxon>Naviculisporaceae</taxon>
        <taxon>Rhypophila</taxon>
    </lineage>
</organism>
<sequence>MVGFRKLLCTWGVAASQVIGALGIVTGDVATTILILARTQYDADQASSGLDGYGIPFQTVIVPQGGITLPVLNSTATKGNYGGILTVSELSYLYDDWRSAITDAQWAQLYAYQKNFGVRMVRIDAWPQDAFGTAVAVGSDGCCDSGVEQRVSLTNDTTFKTANLKLNQGVSTIGLWHVPAVITSPSIATKFAEFEPSGQWTTTTVAGVINRISGREQMVWFTTWATDWALGPNYLQHASIHFLTRGLFVGARKIRFNTQIDDVMLDTEIYQSTERFRIRIGDLEAHKDWMSNINGRMPTGSNYFLELAHNGAGDLEVANQNDPNDNICTPDTYVLTGSPPTVPPTEFVKPLGTGTSYWKSGYNTYTWSQMCAKLDPLTNWFTINGNKNAFSHLSHTFTHLHLSNATYSDTNKEIQFNQQWMASIGLNTANKFSPNGLVPPAISGLHNGDAIRAFLNNGIKYVVGDNTRSLLRNTQSEYWPIVTTVANDGYAGLTIIPRWATSIFYNCYSAECTTAQWIATSGGSGDFANLLRDAKNVNVKNLLSLHQDPFMFHQANLRQIDMPDFTVGSVTGKMSLVQIWVETVVQELVRLTNWPIVTLKHDDLAKVFIDRKTRDLCNPKGSYKITSSGTITGLVLTANSNSCGVPIPVTAPGSSSVSSGGSTLDQVGTEPPIRWVTLNGLAKTVTLSTPISGLNF</sequence>
<dbReference type="Pfam" id="PF25115">
    <property type="entry name" value="Agd3_CE"/>
    <property type="match status" value="1"/>
</dbReference>
<dbReference type="PANTHER" id="PTHR31002:SF34">
    <property type="entry name" value="CELL WALL PROTEIN CWP1-RELATED"/>
    <property type="match status" value="1"/>
</dbReference>
<dbReference type="PANTHER" id="PTHR31002">
    <property type="entry name" value="SERIPAUPERIN"/>
    <property type="match status" value="1"/>
</dbReference>
<feature type="domain" description="Agd3 C-terminal" evidence="3">
    <location>
        <begin position="623"/>
        <end position="691"/>
    </location>
</feature>
<keyword evidence="5" id="KW-1185">Reference proteome</keyword>
<dbReference type="GO" id="GO:0005975">
    <property type="term" value="P:carbohydrate metabolic process"/>
    <property type="evidence" value="ECO:0007669"/>
    <property type="project" value="InterPro"/>
</dbReference>
<feature type="domain" description="Agd3 deacetylase" evidence="1">
    <location>
        <begin position="256"/>
        <end position="620"/>
    </location>
</feature>
<reference evidence="4" key="1">
    <citation type="journal article" date="2023" name="Mol. Phylogenet. Evol.">
        <title>Genome-scale phylogeny and comparative genomics of the fungal order Sordariales.</title>
        <authorList>
            <person name="Hensen N."/>
            <person name="Bonometti L."/>
            <person name="Westerberg I."/>
            <person name="Brannstrom I.O."/>
            <person name="Guillou S."/>
            <person name="Cros-Aarteil S."/>
            <person name="Calhoun S."/>
            <person name="Haridas S."/>
            <person name="Kuo A."/>
            <person name="Mondo S."/>
            <person name="Pangilinan J."/>
            <person name="Riley R."/>
            <person name="LaButti K."/>
            <person name="Andreopoulos B."/>
            <person name="Lipzen A."/>
            <person name="Chen C."/>
            <person name="Yan M."/>
            <person name="Daum C."/>
            <person name="Ng V."/>
            <person name="Clum A."/>
            <person name="Steindorff A."/>
            <person name="Ohm R.A."/>
            <person name="Martin F."/>
            <person name="Silar P."/>
            <person name="Natvig D.O."/>
            <person name="Lalanne C."/>
            <person name="Gautier V."/>
            <person name="Ament-Velasquez S.L."/>
            <person name="Kruys A."/>
            <person name="Hutchinson M.I."/>
            <person name="Powell A.J."/>
            <person name="Barry K."/>
            <person name="Miller A.N."/>
            <person name="Grigoriev I.V."/>
            <person name="Debuchy R."/>
            <person name="Gladieux P."/>
            <person name="Hiltunen Thoren M."/>
            <person name="Johannesson H."/>
        </authorList>
    </citation>
    <scope>NUCLEOTIDE SEQUENCE</scope>
    <source>
        <strain evidence="4">PSN293</strain>
    </source>
</reference>
<dbReference type="EMBL" id="MU858052">
    <property type="protein sequence ID" value="KAK4218510.1"/>
    <property type="molecule type" value="Genomic_DNA"/>
</dbReference>
<evidence type="ECO:0000259" key="1">
    <source>
        <dbReference type="Pfam" id="PF25115"/>
    </source>
</evidence>
<dbReference type="InterPro" id="IPR056827">
    <property type="entry name" value="CBM87_Agd3"/>
</dbReference>
<proteinExistence type="predicted"/>
<evidence type="ECO:0000259" key="3">
    <source>
        <dbReference type="Pfam" id="PF25117"/>
    </source>
</evidence>
<evidence type="ECO:0000313" key="4">
    <source>
        <dbReference type="EMBL" id="KAK4218510.1"/>
    </source>
</evidence>
<evidence type="ECO:0000313" key="5">
    <source>
        <dbReference type="Proteomes" id="UP001301769"/>
    </source>
</evidence>
<evidence type="ECO:0000259" key="2">
    <source>
        <dbReference type="Pfam" id="PF25116"/>
    </source>
</evidence>
<dbReference type="InterPro" id="IPR011330">
    <property type="entry name" value="Glyco_hydro/deAcase_b/a-brl"/>
</dbReference>
<dbReference type="Pfam" id="PF25117">
    <property type="entry name" value="Agd3_C"/>
    <property type="match status" value="1"/>
</dbReference>
<dbReference type="InterPro" id="IPR056825">
    <property type="entry name" value="Agd3_C"/>
</dbReference>
<feature type="domain" description="Agd3 CBM87" evidence="2">
    <location>
        <begin position="29"/>
        <end position="242"/>
    </location>
</feature>
<dbReference type="InterPro" id="IPR056826">
    <property type="entry name" value="Agd3_CE"/>
</dbReference>
<gene>
    <name evidence="4" type="ORF">QBC37DRAFT_411836</name>
</gene>
<protein>
    <recommendedName>
        <fullName evidence="6">Extracellular serine-rich protein</fullName>
    </recommendedName>
</protein>
<comment type="caution">
    <text evidence="4">The sequence shown here is derived from an EMBL/GenBank/DDBJ whole genome shotgun (WGS) entry which is preliminary data.</text>
</comment>
<dbReference type="SUPFAM" id="SSF88713">
    <property type="entry name" value="Glycoside hydrolase/deacetylase"/>
    <property type="match status" value="1"/>
</dbReference>
<dbReference type="Proteomes" id="UP001301769">
    <property type="component" value="Unassembled WGS sequence"/>
</dbReference>
<evidence type="ECO:0008006" key="6">
    <source>
        <dbReference type="Google" id="ProtNLM"/>
    </source>
</evidence>
<dbReference type="Pfam" id="PF25116">
    <property type="entry name" value="CBM87_Agd3"/>
    <property type="match status" value="1"/>
</dbReference>